<evidence type="ECO:0000256" key="1">
    <source>
        <dbReference type="SAM" id="MobiDB-lite"/>
    </source>
</evidence>
<feature type="compositionally biased region" description="Polar residues" evidence="1">
    <location>
        <begin position="14"/>
        <end position="33"/>
    </location>
</feature>
<gene>
    <name evidence="3" type="ORF">QVD17_27299</name>
</gene>
<keyword evidence="4" id="KW-1185">Reference proteome</keyword>
<accession>A0AAD8K866</accession>
<evidence type="ECO:0000313" key="4">
    <source>
        <dbReference type="Proteomes" id="UP001229421"/>
    </source>
</evidence>
<dbReference type="AlphaFoldDB" id="A0AAD8K866"/>
<dbReference type="EMBL" id="JAUHHV010000007">
    <property type="protein sequence ID" value="KAK1418160.1"/>
    <property type="molecule type" value="Genomic_DNA"/>
</dbReference>
<sequence>MSENAGLGPRIGNNDPNIRTTNLIKNSPNSLPRNQNQNLFDALKIKKQFLKNVEHPDWSNNGQKKGMKSFEQEERNFAAVVGNIKVTVNHQDSASSEDSVSIHDGGGFGSGGYEGDSFRGRVTTRQCDEGPTSFPVSHVTKELNCKVVMHPTFCILQDTRTGVIIGRGTERQGLYFVDEVTQHGTVMLAHGTTTREAWLWHRRLGHPSIGYMHLLFPKLFSSNKPLNCETCVLAKSHRHTYKPNNTRVNVPFSLIHSDVWGPAEVIGGQNFRFFVLLMIALV</sequence>
<evidence type="ECO:0000313" key="3">
    <source>
        <dbReference type="EMBL" id="KAK1418160.1"/>
    </source>
</evidence>
<dbReference type="Pfam" id="PF13976">
    <property type="entry name" value="gag_pre-integrs"/>
    <property type="match status" value="1"/>
</dbReference>
<dbReference type="InterPro" id="IPR025724">
    <property type="entry name" value="GAG-pre-integrase_dom"/>
</dbReference>
<feature type="region of interest" description="Disordered" evidence="1">
    <location>
        <begin position="1"/>
        <end position="33"/>
    </location>
</feature>
<feature type="domain" description="GAG-pre-integrase" evidence="2">
    <location>
        <begin position="173"/>
        <end position="236"/>
    </location>
</feature>
<reference evidence="3" key="1">
    <citation type="journal article" date="2023" name="bioRxiv">
        <title>Improved chromosome-level genome assembly for marigold (Tagetes erecta).</title>
        <authorList>
            <person name="Jiang F."/>
            <person name="Yuan L."/>
            <person name="Wang S."/>
            <person name="Wang H."/>
            <person name="Xu D."/>
            <person name="Wang A."/>
            <person name="Fan W."/>
        </authorList>
    </citation>
    <scope>NUCLEOTIDE SEQUENCE</scope>
    <source>
        <strain evidence="3">WSJ</strain>
        <tissue evidence="3">Leaf</tissue>
    </source>
</reference>
<organism evidence="3 4">
    <name type="scientific">Tagetes erecta</name>
    <name type="common">African marigold</name>
    <dbReference type="NCBI Taxonomy" id="13708"/>
    <lineage>
        <taxon>Eukaryota</taxon>
        <taxon>Viridiplantae</taxon>
        <taxon>Streptophyta</taxon>
        <taxon>Embryophyta</taxon>
        <taxon>Tracheophyta</taxon>
        <taxon>Spermatophyta</taxon>
        <taxon>Magnoliopsida</taxon>
        <taxon>eudicotyledons</taxon>
        <taxon>Gunneridae</taxon>
        <taxon>Pentapetalae</taxon>
        <taxon>asterids</taxon>
        <taxon>campanulids</taxon>
        <taxon>Asterales</taxon>
        <taxon>Asteraceae</taxon>
        <taxon>Asteroideae</taxon>
        <taxon>Heliantheae alliance</taxon>
        <taxon>Tageteae</taxon>
        <taxon>Tagetes</taxon>
    </lineage>
</organism>
<protein>
    <recommendedName>
        <fullName evidence="2">GAG-pre-integrase domain-containing protein</fullName>
    </recommendedName>
</protein>
<evidence type="ECO:0000259" key="2">
    <source>
        <dbReference type="Pfam" id="PF13976"/>
    </source>
</evidence>
<dbReference type="Proteomes" id="UP001229421">
    <property type="component" value="Unassembled WGS sequence"/>
</dbReference>
<comment type="caution">
    <text evidence="3">The sequence shown here is derived from an EMBL/GenBank/DDBJ whole genome shotgun (WGS) entry which is preliminary data.</text>
</comment>
<name>A0AAD8K866_TARER</name>
<proteinExistence type="predicted"/>